<dbReference type="EMBL" id="CP011112">
    <property type="protein sequence ID" value="AKU19138.1"/>
    <property type="molecule type" value="Genomic_DNA"/>
</dbReference>
<evidence type="ECO:0000313" key="2">
    <source>
        <dbReference type="EMBL" id="AKU19138.1"/>
    </source>
</evidence>
<dbReference type="Proteomes" id="UP000066480">
    <property type="component" value="Chromosome"/>
</dbReference>
<feature type="domain" description="SsuA/THI5-like" evidence="1">
    <location>
        <begin position="49"/>
        <end position="257"/>
    </location>
</feature>
<dbReference type="Pfam" id="PF09084">
    <property type="entry name" value="NMT1"/>
    <property type="match status" value="1"/>
</dbReference>
<dbReference type="KEGG" id="lmoi:VV02_20125"/>
<reference evidence="2 3" key="1">
    <citation type="submission" date="2015-03" db="EMBL/GenBank/DDBJ databases">
        <title>Luteipulveratus halotolerans sp. nov., a novel actinobacterium (Dermacoccaceae) from Sarawak, Malaysia.</title>
        <authorList>
            <person name="Juboi H."/>
            <person name="Basik A."/>
            <person name="Shamsul S.S."/>
            <person name="Arnold P."/>
            <person name="Schmitt E.K."/>
            <person name="Sanglier J.-J."/>
            <person name="Yeo T."/>
        </authorList>
    </citation>
    <scope>NUCLEOTIDE SEQUENCE [LARGE SCALE GENOMIC DNA]</scope>
    <source>
        <strain evidence="2 3">MN07-A0370</strain>
    </source>
</reference>
<dbReference type="Gene3D" id="3.40.190.10">
    <property type="entry name" value="Periplasmic binding protein-like II"/>
    <property type="match status" value="2"/>
</dbReference>
<dbReference type="PATRIC" id="fig|571913.6.peg.4080"/>
<evidence type="ECO:0000259" key="1">
    <source>
        <dbReference type="Pfam" id="PF09084"/>
    </source>
</evidence>
<dbReference type="RefSeq" id="WP_052597321.1">
    <property type="nucleotide sequence ID" value="NZ_CP011112.1"/>
</dbReference>
<dbReference type="InterPro" id="IPR015168">
    <property type="entry name" value="SsuA/THI5"/>
</dbReference>
<organism evidence="2 3">
    <name type="scientific">Luteipulveratus mongoliensis</name>
    <dbReference type="NCBI Taxonomy" id="571913"/>
    <lineage>
        <taxon>Bacteria</taxon>
        <taxon>Bacillati</taxon>
        <taxon>Actinomycetota</taxon>
        <taxon>Actinomycetes</taxon>
        <taxon>Micrococcales</taxon>
        <taxon>Dermacoccaceae</taxon>
        <taxon>Luteipulveratus</taxon>
    </lineage>
</organism>
<name>A0A0K1JRB6_9MICO</name>
<dbReference type="OrthoDB" id="5174711at2"/>
<proteinExistence type="predicted"/>
<accession>A0A0K1JRB6</accession>
<keyword evidence="3" id="KW-1185">Reference proteome</keyword>
<gene>
    <name evidence="2" type="ORF">VV02_20125</name>
</gene>
<sequence>MPISAVLALSVTGCAIGAGNAAEPGAKDGSGNTVLRYQGAANSVTLPELAEDLGYFSKVKLKWVGNTTSGPQDIQSAATNQTDFGGAFSGAVVKLIAAGAPVKAVVNYYGEDAKTFNGFYVKAGSPIRTPRDLIGKKIAVNTLGAHSEAVIDTYLKKHGLTPAEIDKVQLVVLPPNDTEQAIRRNQVDVGSLGGVLQDRAIAAGGLRSLFNDYSLFGAFNGGQYVLRNDLTAKKPDAAKDFVTGVAKAIEWERTTPRAEVIKRFAAIINKRGRHETTANLKYWKSVGIASKGGAVSDRDYTQWTSWLEESGIVKKGELKPKDLYTNEFNGLASAGGQG</sequence>
<dbReference type="AlphaFoldDB" id="A0A0K1JRB6"/>
<dbReference type="PANTHER" id="PTHR30024:SF42">
    <property type="entry name" value="ALIPHATIC SULFONATES-BINDING PROTEIN-RELATED"/>
    <property type="match status" value="1"/>
</dbReference>
<protein>
    <submittedName>
        <fullName evidence="2">ABC transporter substrate-binding protein</fullName>
    </submittedName>
</protein>
<evidence type="ECO:0000313" key="3">
    <source>
        <dbReference type="Proteomes" id="UP000066480"/>
    </source>
</evidence>
<dbReference type="STRING" id="571913.VV02_20125"/>
<dbReference type="SUPFAM" id="SSF53850">
    <property type="entry name" value="Periplasmic binding protein-like II"/>
    <property type="match status" value="1"/>
</dbReference>
<dbReference type="PANTHER" id="PTHR30024">
    <property type="entry name" value="ALIPHATIC SULFONATES-BINDING PROTEIN-RELATED"/>
    <property type="match status" value="1"/>
</dbReference>